<proteinExistence type="predicted"/>
<comment type="caution">
    <text evidence="3">The sequence shown here is derived from an EMBL/GenBank/DDBJ whole genome shotgun (WGS) entry which is preliminary data.</text>
</comment>
<gene>
    <name evidence="3" type="ORF">GIX10_09650</name>
    <name evidence="2" type="ORF">SKM48_08940</name>
</gene>
<reference evidence="3 4" key="1">
    <citation type="submission" date="2019-11" db="EMBL/GenBank/DDBJ databases">
        <authorList>
            <person name="An D."/>
        </authorList>
    </citation>
    <scope>NUCLEOTIDE SEQUENCE [LARGE SCALE GENOMIC DNA]</scope>
    <source>
        <strain evidence="3 4">YIM 103518</strain>
    </source>
</reference>
<evidence type="ECO:0000313" key="3">
    <source>
        <dbReference type="EMBL" id="MTD11688.1"/>
    </source>
</evidence>
<dbReference type="RefSeq" id="WP_154773263.1">
    <property type="nucleotide sequence ID" value="NZ_JAXHPE010000024.1"/>
</dbReference>
<feature type="transmembrane region" description="Helical" evidence="1">
    <location>
        <begin position="108"/>
        <end position="126"/>
    </location>
</feature>
<protein>
    <submittedName>
        <fullName evidence="3">Uncharacterized protein</fullName>
    </submittedName>
</protein>
<dbReference type="Proteomes" id="UP000473854">
    <property type="component" value="Unassembled WGS sequence"/>
</dbReference>
<reference evidence="2 5" key="3">
    <citation type="journal article" date="2024" name="Syst. Appl. Microbiol.">
        <title>Evidence for the occurrence of Acinetobacter faecalis in cattle feces and its emended description.</title>
        <authorList>
            <person name="Kyselkova M."/>
            <person name="Xanthopoulou K."/>
            <person name="Shestivska V."/>
            <person name="Spanelova P."/>
            <person name="Maixnerova M."/>
            <person name="Higgins P.G."/>
            <person name="Nemec A."/>
        </authorList>
    </citation>
    <scope>NUCLEOTIDE SEQUENCE [LARGE SCALE GENOMIC DNA]</scope>
    <source>
        <strain evidence="2 5">ANC 7225</strain>
    </source>
</reference>
<dbReference type="AlphaFoldDB" id="A0A6L6GGP8"/>
<name>A0A6L6GGP8_9GAMM</name>
<keyword evidence="1" id="KW-0472">Membrane</keyword>
<accession>A0A6L6GGP8</accession>
<dbReference type="EMBL" id="JAXHPO010000038">
    <property type="protein sequence ID" value="MDY6550879.1"/>
    <property type="molecule type" value="Genomic_DNA"/>
</dbReference>
<feature type="transmembrane region" description="Helical" evidence="1">
    <location>
        <begin position="37"/>
        <end position="61"/>
    </location>
</feature>
<keyword evidence="1" id="KW-0812">Transmembrane</keyword>
<sequence length="223" mass="26540">MSNHFNLKELQQRHPEAFFQPLHFAQLKLPFYHSFHIINFAIIFLTAISTVMLCLGFAILISDTFRFDILQALTLSTILFAFIQFPFQFWIQQQAKHCSKFYAQRLQNALYIQILIIILFVLNYFILDSPHLYFPSLVLFSFFGYVVIFIEPLYKNTPRLEIVRLHKIRQMAFWAFQQTKNNSAQPTHYYLDLYNKCMLEEQKLSKQILHPNFISAIITLLKT</sequence>
<evidence type="ECO:0000313" key="4">
    <source>
        <dbReference type="Proteomes" id="UP000473854"/>
    </source>
</evidence>
<keyword evidence="1" id="KW-1133">Transmembrane helix</keyword>
<dbReference type="Proteomes" id="UP001284094">
    <property type="component" value="Unassembled WGS sequence"/>
</dbReference>
<organism evidence="3 4">
    <name type="scientific">Acinetobacter faecalis</name>
    <dbReference type="NCBI Taxonomy" id="2665161"/>
    <lineage>
        <taxon>Bacteria</taxon>
        <taxon>Pseudomonadati</taxon>
        <taxon>Pseudomonadota</taxon>
        <taxon>Gammaproteobacteria</taxon>
        <taxon>Moraxellales</taxon>
        <taxon>Moraxellaceae</taxon>
        <taxon>Acinetobacter</taxon>
    </lineage>
</organism>
<evidence type="ECO:0000313" key="5">
    <source>
        <dbReference type="Proteomes" id="UP001284094"/>
    </source>
</evidence>
<reference evidence="2" key="2">
    <citation type="submission" date="2023-11" db="EMBL/GenBank/DDBJ databases">
        <authorList>
            <person name="Kyselkova M."/>
            <person name="Xanthopoulou K."/>
            <person name="Shestivska V."/>
            <person name="Spanelova P."/>
            <person name="Maixnerova M."/>
            <person name="Higgins P.G."/>
            <person name="Nemec A."/>
        </authorList>
    </citation>
    <scope>NUCLEOTIDE SEQUENCE</scope>
    <source>
        <strain evidence="2">ANC 7225</strain>
    </source>
</reference>
<dbReference type="EMBL" id="WLYL01000030">
    <property type="protein sequence ID" value="MTD11688.1"/>
    <property type="molecule type" value="Genomic_DNA"/>
</dbReference>
<feature type="transmembrane region" description="Helical" evidence="1">
    <location>
        <begin position="67"/>
        <end position="87"/>
    </location>
</feature>
<evidence type="ECO:0000313" key="2">
    <source>
        <dbReference type="EMBL" id="MDY6550879.1"/>
    </source>
</evidence>
<feature type="transmembrane region" description="Helical" evidence="1">
    <location>
        <begin position="132"/>
        <end position="154"/>
    </location>
</feature>
<evidence type="ECO:0000256" key="1">
    <source>
        <dbReference type="SAM" id="Phobius"/>
    </source>
</evidence>
<keyword evidence="5" id="KW-1185">Reference proteome</keyword>